<feature type="domain" description="Glycosyl transferase family 1" evidence="2">
    <location>
        <begin position="193"/>
        <end position="362"/>
    </location>
</feature>
<dbReference type="PANTHER" id="PTHR12526:SF622">
    <property type="entry name" value="GLYCOSYLTRANSFERASE (GROUP I)"/>
    <property type="match status" value="1"/>
</dbReference>
<feature type="transmembrane region" description="Helical" evidence="1">
    <location>
        <begin position="95"/>
        <end position="114"/>
    </location>
</feature>
<evidence type="ECO:0000256" key="1">
    <source>
        <dbReference type="SAM" id="Phobius"/>
    </source>
</evidence>
<dbReference type="Pfam" id="PF13439">
    <property type="entry name" value="Glyco_transf_4"/>
    <property type="match status" value="1"/>
</dbReference>
<feature type="transmembrane region" description="Helical" evidence="1">
    <location>
        <begin position="60"/>
        <end position="83"/>
    </location>
</feature>
<keyword evidence="1" id="KW-0472">Membrane</keyword>
<dbReference type="InterPro" id="IPR028098">
    <property type="entry name" value="Glyco_trans_4-like_N"/>
</dbReference>
<dbReference type="SUPFAM" id="SSF53756">
    <property type="entry name" value="UDP-Glycosyltransferase/glycogen phosphorylase"/>
    <property type="match status" value="1"/>
</dbReference>
<proteinExistence type="predicted"/>
<dbReference type="AlphaFoldDB" id="A0AAF0IBG3"/>
<keyword evidence="1" id="KW-0812">Transmembrane</keyword>
<dbReference type="PANTHER" id="PTHR12526">
    <property type="entry name" value="GLYCOSYLTRANSFERASE"/>
    <property type="match status" value="1"/>
</dbReference>
<dbReference type="GO" id="GO:0016757">
    <property type="term" value="F:glycosyltransferase activity"/>
    <property type="evidence" value="ECO:0007669"/>
    <property type="project" value="InterPro"/>
</dbReference>
<evidence type="ECO:0000313" key="5">
    <source>
        <dbReference type="Proteomes" id="UP000186851"/>
    </source>
</evidence>
<sequence length="390" mass="44390">MNLLMLANITLPPSTGDAVHFLELARHFSEKGLKVTLILPKPLTAFKINLKIQHHFYRRFNFPVLGSFLNLLAMTIAVLKICASKKFDAIYLRQATFFFIINFVSKILKLPVFFEVNGLYSYEEKMRGGGAFKVWFYRFLDDLAIRKAKGVICVSGGLYKYALNIKRSPKNILSSTNAVDLELFNKKFDYLTIREKYKFGENAILIFIGNLTPWYDFNILLEAMKIIRGKRSDVKLLIVGRGVLEKEIKNEIIKKGLDNVTMIGAVPHSKIPELLSVSEIGLLPLKKTPHNLFVDIPVKVLEYFAAGKPVISYNVGGISKVVINDYTGFLIPNNSPHILAEKILYLLNNPERKKILGLNARKLCAEKYSWNNVAKQIVDFINLIIQNNFK</sequence>
<dbReference type="Proteomes" id="UP000186851">
    <property type="component" value="Chromosome"/>
</dbReference>
<evidence type="ECO:0000259" key="3">
    <source>
        <dbReference type="Pfam" id="PF13439"/>
    </source>
</evidence>
<protein>
    <submittedName>
        <fullName evidence="4">Glycosyltransferase family 4 protein</fullName>
    </submittedName>
</protein>
<dbReference type="KEGG" id="oyw:OdinLCB4_000035"/>
<dbReference type="CDD" id="cd03794">
    <property type="entry name" value="GT4_WbuB-like"/>
    <property type="match status" value="1"/>
</dbReference>
<evidence type="ECO:0000259" key="2">
    <source>
        <dbReference type="Pfam" id="PF00534"/>
    </source>
</evidence>
<dbReference type="Gene3D" id="3.40.50.2000">
    <property type="entry name" value="Glycogen Phosphorylase B"/>
    <property type="match status" value="2"/>
</dbReference>
<feature type="domain" description="Glycosyltransferase subfamily 4-like N-terminal" evidence="3">
    <location>
        <begin position="18"/>
        <end position="182"/>
    </location>
</feature>
<gene>
    <name evidence="4" type="ORF">OdinLCB4_000035</name>
</gene>
<dbReference type="Pfam" id="PF00534">
    <property type="entry name" value="Glycos_transf_1"/>
    <property type="match status" value="1"/>
</dbReference>
<dbReference type="EMBL" id="CP091871">
    <property type="protein sequence ID" value="WEU40359.1"/>
    <property type="molecule type" value="Genomic_DNA"/>
</dbReference>
<keyword evidence="1" id="KW-1133">Transmembrane helix</keyword>
<organism evidence="4 5">
    <name type="scientific">Odinarchaeota yellowstonii (strain LCB_4)</name>
    <dbReference type="NCBI Taxonomy" id="1841599"/>
    <lineage>
        <taxon>Archaea</taxon>
        <taxon>Promethearchaeati</taxon>
        <taxon>Candidatus Odinarchaeota</taxon>
        <taxon>Candidatus Odinarchaeia</taxon>
        <taxon>Candidatus Odinarchaeales</taxon>
        <taxon>Candidatus Odinarchaeaceae</taxon>
        <taxon>Candidatus Odinarchaeum</taxon>
    </lineage>
</organism>
<name>A0AAF0IBG3_ODILC</name>
<reference evidence="4" key="2">
    <citation type="journal article" date="2022" name="Nat. Microbiol.">
        <title>A closed Candidatus Odinarchaeum chromosome exposes Asgard archaeal viruses.</title>
        <authorList>
            <person name="Tamarit D."/>
            <person name="Caceres E.F."/>
            <person name="Krupovic M."/>
            <person name="Nijland R."/>
            <person name="Eme L."/>
            <person name="Robinson N.P."/>
            <person name="Ettema T.J.G."/>
        </authorList>
    </citation>
    <scope>NUCLEOTIDE SEQUENCE</scope>
    <source>
        <strain evidence="4">LCB_4</strain>
    </source>
</reference>
<evidence type="ECO:0000313" key="4">
    <source>
        <dbReference type="EMBL" id="WEU40359.1"/>
    </source>
</evidence>
<accession>A0AAF0IBG3</accession>
<dbReference type="InterPro" id="IPR001296">
    <property type="entry name" value="Glyco_trans_1"/>
</dbReference>
<reference evidence="4" key="1">
    <citation type="journal article" date="2017" name="Nature">
        <title>Asgard archaea illuminate the origin of eukaryotic cellular complexity.</title>
        <authorList>
            <person name="Zaremba-Niedzwiedzka K."/>
            <person name="Caceres E.F."/>
            <person name="Saw J.H."/>
            <person name="Backstrom D."/>
            <person name="Juzokaite L."/>
            <person name="Vancaester E."/>
            <person name="Seitz K.W."/>
            <person name="Anantharaman K."/>
            <person name="Starnawski P."/>
            <person name="Kjeldsen K.U."/>
            <person name="Scott M.B."/>
            <person name="Nunoura T."/>
            <person name="Banfield J.F."/>
            <person name="Schramm A."/>
            <person name="Baker B.J."/>
            <person name="Spang A."/>
            <person name="Ettema T.J.G."/>
        </authorList>
    </citation>
    <scope>NUCLEOTIDE SEQUENCE</scope>
    <source>
        <strain evidence="4">LCB_4</strain>
    </source>
</reference>